<reference evidence="2 3" key="1">
    <citation type="submission" date="2019-10" db="EMBL/GenBank/DDBJ databases">
        <authorList>
            <person name="Palmer J.M."/>
        </authorList>
    </citation>
    <scope>NUCLEOTIDE SEQUENCE [LARGE SCALE GENOMIC DNA]</scope>
    <source>
        <strain evidence="2 3">TWF730</strain>
    </source>
</reference>
<sequence>MCYHVKTYRCGHFKRTFTGCRCTLHSSGEQRQPSYCSQWFCDKKPYYSDGNCDRDHISNVNIGHYFNPDTGRRGRFRPGQRLRSFRPARSNHTPATTSSGIFAIPSSRLPTELLDHLAIHPDELDLDHDYSVEYDEEDPPISTGSRILEVGIEIPPNAGPGEYTASVSRDSSGRSGTFSGLSPAEFISILARESGLGLRASTQPITDAIDGLIRMASLDPRQQRSVPDHAPYRATIIRRGPGVAANRPVRINPPTSLRPSRPTRAVVESISNTGTDLMEIDTGTPGTSLTASGGVDTQLIGGGAASTVPQANEGLRADTNATNGMEAD</sequence>
<feature type="compositionally biased region" description="Polar residues" evidence="1">
    <location>
        <begin position="319"/>
        <end position="328"/>
    </location>
</feature>
<proteinExistence type="predicted"/>
<feature type="region of interest" description="Disordered" evidence="1">
    <location>
        <begin position="302"/>
        <end position="328"/>
    </location>
</feature>
<dbReference type="Proteomes" id="UP001373714">
    <property type="component" value="Unassembled WGS sequence"/>
</dbReference>
<protein>
    <submittedName>
        <fullName evidence="2">Uncharacterized protein</fullName>
    </submittedName>
</protein>
<dbReference type="EMBL" id="JAVHNS010000009">
    <property type="protein sequence ID" value="KAK6343444.1"/>
    <property type="molecule type" value="Genomic_DNA"/>
</dbReference>
<evidence type="ECO:0000313" key="3">
    <source>
        <dbReference type="Proteomes" id="UP001373714"/>
    </source>
</evidence>
<comment type="caution">
    <text evidence="2">The sequence shown here is derived from an EMBL/GenBank/DDBJ whole genome shotgun (WGS) entry which is preliminary data.</text>
</comment>
<organism evidence="2 3">
    <name type="scientific">Orbilia blumenaviensis</name>
    <dbReference type="NCBI Taxonomy" id="1796055"/>
    <lineage>
        <taxon>Eukaryota</taxon>
        <taxon>Fungi</taxon>
        <taxon>Dikarya</taxon>
        <taxon>Ascomycota</taxon>
        <taxon>Pezizomycotina</taxon>
        <taxon>Orbiliomycetes</taxon>
        <taxon>Orbiliales</taxon>
        <taxon>Orbiliaceae</taxon>
        <taxon>Orbilia</taxon>
    </lineage>
</organism>
<evidence type="ECO:0000313" key="2">
    <source>
        <dbReference type="EMBL" id="KAK6343444.1"/>
    </source>
</evidence>
<gene>
    <name evidence="2" type="ORF">TWF730_011033</name>
</gene>
<keyword evidence="3" id="KW-1185">Reference proteome</keyword>
<evidence type="ECO:0000256" key="1">
    <source>
        <dbReference type="SAM" id="MobiDB-lite"/>
    </source>
</evidence>
<name>A0AAV9UK11_9PEZI</name>
<accession>A0AAV9UK11</accession>
<dbReference type="AlphaFoldDB" id="A0AAV9UK11"/>